<dbReference type="PROSITE" id="PS50989">
    <property type="entry name" value="COA_CT_CTER"/>
    <property type="match status" value="1"/>
</dbReference>
<dbReference type="Pfam" id="PF03255">
    <property type="entry name" value="ACCA"/>
    <property type="match status" value="1"/>
</dbReference>
<keyword evidence="13" id="KW-1185">Reference proteome</keyword>
<evidence type="ECO:0000313" key="13">
    <source>
        <dbReference type="Proteomes" id="UP000789833"/>
    </source>
</evidence>
<evidence type="ECO:0000256" key="3">
    <source>
        <dbReference type="ARBA" id="ARBA00022679"/>
    </source>
</evidence>
<keyword evidence="6 10" id="KW-0067">ATP-binding</keyword>
<dbReference type="NCBIfam" id="NF004344">
    <property type="entry name" value="PRK05724.1"/>
    <property type="match status" value="1"/>
</dbReference>
<dbReference type="PRINTS" id="PR01069">
    <property type="entry name" value="ACCCTRFRASEA"/>
</dbReference>
<evidence type="ECO:0000256" key="7">
    <source>
        <dbReference type="ARBA" id="ARBA00023098"/>
    </source>
</evidence>
<dbReference type="InterPro" id="IPR001095">
    <property type="entry name" value="Acetyl_CoA_COase_a_su"/>
</dbReference>
<dbReference type="Proteomes" id="UP000789833">
    <property type="component" value="Unassembled WGS sequence"/>
</dbReference>
<evidence type="ECO:0000256" key="1">
    <source>
        <dbReference type="ARBA" id="ARBA00004956"/>
    </source>
</evidence>
<dbReference type="EC" id="2.1.3.15" evidence="10"/>
<dbReference type="SUPFAM" id="SSF52096">
    <property type="entry name" value="ClpP/crotonase"/>
    <property type="match status" value="1"/>
</dbReference>
<keyword evidence="2 10" id="KW-0444">Lipid biosynthesis</keyword>
<evidence type="ECO:0000256" key="6">
    <source>
        <dbReference type="ARBA" id="ARBA00022840"/>
    </source>
</evidence>
<dbReference type="RefSeq" id="WP_230499535.1">
    <property type="nucleotide sequence ID" value="NZ_CAKJTJ010000001.1"/>
</dbReference>
<comment type="subcellular location">
    <subcellularLocation>
        <location evidence="10">Cytoplasm</location>
    </subcellularLocation>
</comment>
<proteinExistence type="inferred from homology"/>
<accession>A0ABM8YI90</accession>
<evidence type="ECO:0000256" key="10">
    <source>
        <dbReference type="HAMAP-Rule" id="MF_00823"/>
    </source>
</evidence>
<comment type="catalytic activity">
    <reaction evidence="9 10">
        <text>N(6)-carboxybiotinyl-L-lysyl-[protein] + acetyl-CoA = N(6)-biotinyl-L-lysyl-[protein] + malonyl-CoA</text>
        <dbReference type="Rhea" id="RHEA:54728"/>
        <dbReference type="Rhea" id="RHEA-COMP:10505"/>
        <dbReference type="Rhea" id="RHEA-COMP:10506"/>
        <dbReference type="ChEBI" id="CHEBI:57288"/>
        <dbReference type="ChEBI" id="CHEBI:57384"/>
        <dbReference type="ChEBI" id="CHEBI:83144"/>
        <dbReference type="ChEBI" id="CHEBI:83145"/>
        <dbReference type="EC" id="2.1.3.15"/>
    </reaction>
</comment>
<evidence type="ECO:0000256" key="5">
    <source>
        <dbReference type="ARBA" id="ARBA00022832"/>
    </source>
</evidence>
<evidence type="ECO:0000256" key="4">
    <source>
        <dbReference type="ARBA" id="ARBA00022741"/>
    </source>
</evidence>
<keyword evidence="10" id="KW-0963">Cytoplasm</keyword>
<evidence type="ECO:0000313" key="12">
    <source>
        <dbReference type="EMBL" id="CAG9619613.1"/>
    </source>
</evidence>
<organism evidence="12 13">
    <name type="scientific">Sutcliffiella rhizosphaerae</name>
    <dbReference type="NCBI Taxonomy" id="2880967"/>
    <lineage>
        <taxon>Bacteria</taxon>
        <taxon>Bacillati</taxon>
        <taxon>Bacillota</taxon>
        <taxon>Bacilli</taxon>
        <taxon>Bacillales</taxon>
        <taxon>Bacillaceae</taxon>
        <taxon>Sutcliffiella</taxon>
    </lineage>
</organism>
<dbReference type="InterPro" id="IPR011763">
    <property type="entry name" value="COA_CT_C"/>
</dbReference>
<comment type="caution">
    <text evidence="12">The sequence shown here is derived from an EMBL/GenBank/DDBJ whole genome shotgun (WGS) entry which is preliminary data.</text>
</comment>
<dbReference type="GO" id="GO:0016740">
    <property type="term" value="F:transferase activity"/>
    <property type="evidence" value="ECO:0007669"/>
    <property type="project" value="UniProtKB-KW"/>
</dbReference>
<keyword evidence="7 10" id="KW-0443">Lipid metabolism</keyword>
<dbReference type="PANTHER" id="PTHR42853:SF3">
    <property type="entry name" value="ACETYL-COENZYME A CARBOXYLASE CARBOXYL TRANSFERASE SUBUNIT ALPHA, CHLOROPLASTIC"/>
    <property type="match status" value="1"/>
</dbReference>
<evidence type="ECO:0000256" key="8">
    <source>
        <dbReference type="ARBA" id="ARBA00023160"/>
    </source>
</evidence>
<evidence type="ECO:0000256" key="9">
    <source>
        <dbReference type="ARBA" id="ARBA00049152"/>
    </source>
</evidence>
<keyword evidence="8 10" id="KW-0275">Fatty acid biosynthesis</keyword>
<dbReference type="NCBIfam" id="TIGR00513">
    <property type="entry name" value="accA"/>
    <property type="match status" value="1"/>
</dbReference>
<name>A0ABM8YI90_9BACI</name>
<dbReference type="HAMAP" id="MF_00823">
    <property type="entry name" value="AcetylCoA_CT_alpha"/>
    <property type="match status" value="1"/>
</dbReference>
<comment type="function">
    <text evidence="10">Component of the acetyl coenzyme A carboxylase (ACC) complex. First, biotin carboxylase catalyzes the carboxylation of biotin on its carrier protein (BCCP) and then the CO(2) group is transferred by the carboxyltransferase to acetyl-CoA to form malonyl-CoA.</text>
</comment>
<sequence>MVGEMEFEKPVVELRKKIGELKEFTKNSDMDLTSEIEKLEVRLQKLESDIYGNLTPWDRVQIARHPERPTTLDYIERVFTNFLELHGDRYYGDDEAIVAGIGKFEGIPVTIIGHQRGKDTKENIRRNFGMPHPEGYRKALRLMYQAEKFNRPIICFIDTKGAYPGKAAEERGQSEAIAKNLFEMAGLKVPVICIVIGEGGSGGALALGVGNHVHMLENSTYSVISPEGAAAILWKDASLAKKAAESMRITAPDLYDLGIIDKIIPEAKGGAHKDTNYQAEGIKEILKESLQDLIPLSADELIEHRYAKYKRIGSFSFKEQLKEQPAAEKINL</sequence>
<evidence type="ECO:0000256" key="2">
    <source>
        <dbReference type="ARBA" id="ARBA00022516"/>
    </source>
</evidence>
<feature type="domain" description="CoA carboxyltransferase C-terminal" evidence="11">
    <location>
        <begin position="31"/>
        <end position="292"/>
    </location>
</feature>
<comment type="pathway">
    <text evidence="1 10">Lipid metabolism; malonyl-CoA biosynthesis; malonyl-CoA from acetyl-CoA: step 1/1.</text>
</comment>
<dbReference type="PANTHER" id="PTHR42853">
    <property type="entry name" value="ACETYL-COENZYME A CARBOXYLASE CARBOXYL TRANSFERASE SUBUNIT ALPHA"/>
    <property type="match status" value="1"/>
</dbReference>
<comment type="similarity">
    <text evidence="10">Belongs to the AccA family.</text>
</comment>
<keyword evidence="3 10" id="KW-0808">Transferase</keyword>
<dbReference type="EMBL" id="CAKJTJ010000001">
    <property type="protein sequence ID" value="CAG9619613.1"/>
    <property type="molecule type" value="Genomic_DNA"/>
</dbReference>
<keyword evidence="4 10" id="KW-0547">Nucleotide-binding</keyword>
<dbReference type="NCBIfam" id="NF041504">
    <property type="entry name" value="AccA_sub"/>
    <property type="match status" value="1"/>
</dbReference>
<keyword evidence="5 10" id="KW-0276">Fatty acid metabolism</keyword>
<comment type="subunit">
    <text evidence="10">Acetyl-CoA carboxylase is a heterohexamer composed of biotin carboxyl carrier protein (AccB), biotin carboxylase (AccC) and two subunits each of ACCase subunit alpha (AccA) and ACCase subunit beta (AccD).</text>
</comment>
<evidence type="ECO:0000259" key="11">
    <source>
        <dbReference type="PROSITE" id="PS50989"/>
    </source>
</evidence>
<dbReference type="Gene3D" id="3.90.226.10">
    <property type="entry name" value="2-enoyl-CoA Hydratase, Chain A, domain 1"/>
    <property type="match status" value="1"/>
</dbReference>
<dbReference type="InterPro" id="IPR029045">
    <property type="entry name" value="ClpP/crotonase-like_dom_sf"/>
</dbReference>
<protein>
    <recommendedName>
        <fullName evidence="10">Acetyl-coenzyme A carboxylase carboxyl transferase subunit alpha</fullName>
        <shortName evidence="10">ACCase subunit alpha</shortName>
        <shortName evidence="10">Acetyl-CoA carboxylase carboxyltransferase subunit alpha</shortName>
        <ecNumber evidence="10">2.1.3.15</ecNumber>
    </recommendedName>
</protein>
<gene>
    <name evidence="10 12" type="primary">accA</name>
    <name evidence="12" type="ORF">BACCIP111883_00381</name>
</gene>
<reference evidence="12 13" key="1">
    <citation type="submission" date="2021-10" db="EMBL/GenBank/DDBJ databases">
        <authorList>
            <person name="Criscuolo A."/>
        </authorList>
    </citation>
    <scope>NUCLEOTIDE SEQUENCE [LARGE SCALE GENOMIC DNA]</scope>
    <source>
        <strain evidence="13">CIP 111883</strain>
    </source>
</reference>